<evidence type="ECO:0000313" key="2">
    <source>
        <dbReference type="Proteomes" id="UP000887013"/>
    </source>
</evidence>
<organism evidence="1 2">
    <name type="scientific">Nephila pilipes</name>
    <name type="common">Giant wood spider</name>
    <name type="synonym">Nephila maculata</name>
    <dbReference type="NCBI Taxonomy" id="299642"/>
    <lineage>
        <taxon>Eukaryota</taxon>
        <taxon>Metazoa</taxon>
        <taxon>Ecdysozoa</taxon>
        <taxon>Arthropoda</taxon>
        <taxon>Chelicerata</taxon>
        <taxon>Arachnida</taxon>
        <taxon>Araneae</taxon>
        <taxon>Araneomorphae</taxon>
        <taxon>Entelegynae</taxon>
        <taxon>Araneoidea</taxon>
        <taxon>Nephilidae</taxon>
        <taxon>Nephila</taxon>
    </lineage>
</organism>
<accession>A0A8X6Q3N6</accession>
<evidence type="ECO:0000313" key="1">
    <source>
        <dbReference type="EMBL" id="GFT98694.1"/>
    </source>
</evidence>
<proteinExistence type="predicted"/>
<dbReference type="OrthoDB" id="6434339at2759"/>
<reference evidence="1" key="1">
    <citation type="submission" date="2020-08" db="EMBL/GenBank/DDBJ databases">
        <title>Multicomponent nature underlies the extraordinary mechanical properties of spider dragline silk.</title>
        <authorList>
            <person name="Kono N."/>
            <person name="Nakamura H."/>
            <person name="Mori M."/>
            <person name="Yoshida Y."/>
            <person name="Ohtoshi R."/>
            <person name="Malay A.D."/>
            <person name="Moran D.A.P."/>
            <person name="Tomita M."/>
            <person name="Numata K."/>
            <person name="Arakawa K."/>
        </authorList>
    </citation>
    <scope>NUCLEOTIDE SEQUENCE</scope>
</reference>
<protein>
    <submittedName>
        <fullName evidence="1">Uncharacterized protein</fullName>
    </submittedName>
</protein>
<keyword evidence="2" id="KW-1185">Reference proteome</keyword>
<name>A0A8X6Q3N6_NEPPI</name>
<comment type="caution">
    <text evidence="1">The sequence shown here is derived from an EMBL/GenBank/DDBJ whole genome shotgun (WGS) entry which is preliminary data.</text>
</comment>
<dbReference type="EMBL" id="BMAW01122400">
    <property type="protein sequence ID" value="GFT98694.1"/>
    <property type="molecule type" value="Genomic_DNA"/>
</dbReference>
<sequence>MKWFKQNAAGSDELRRKTEPKLIKSVTTMRNSTFFILERIFQYREVIAGIIIFNKSAPRMLLAGDTSFLQHFCTLFKNIECETTEETEERFVPSKIVIPIVKMMDS</sequence>
<gene>
    <name evidence="1" type="ORF">NPIL_413911</name>
</gene>
<dbReference type="Proteomes" id="UP000887013">
    <property type="component" value="Unassembled WGS sequence"/>
</dbReference>
<dbReference type="AlphaFoldDB" id="A0A8X6Q3N6"/>